<accession>A0ABW0YYS5</accession>
<evidence type="ECO:0000313" key="2">
    <source>
        <dbReference type="Proteomes" id="UP001596083"/>
    </source>
</evidence>
<gene>
    <name evidence="1" type="ORF">ACFP1Z_10360</name>
</gene>
<reference evidence="2" key="1">
    <citation type="journal article" date="2019" name="Int. J. Syst. Evol. Microbiol.">
        <title>The Global Catalogue of Microorganisms (GCM) 10K type strain sequencing project: providing services to taxonomists for standard genome sequencing and annotation.</title>
        <authorList>
            <consortium name="The Broad Institute Genomics Platform"/>
            <consortium name="The Broad Institute Genome Sequencing Center for Infectious Disease"/>
            <person name="Wu L."/>
            <person name="Ma J."/>
        </authorList>
    </citation>
    <scope>NUCLEOTIDE SEQUENCE [LARGE SCALE GENOMIC DNA]</scope>
    <source>
        <strain evidence="2">CGMCC 4.7304</strain>
    </source>
</reference>
<dbReference type="EMBL" id="JBHSPB010000005">
    <property type="protein sequence ID" value="MFC5720563.1"/>
    <property type="molecule type" value="Genomic_DNA"/>
</dbReference>
<evidence type="ECO:0008006" key="3">
    <source>
        <dbReference type="Google" id="ProtNLM"/>
    </source>
</evidence>
<comment type="caution">
    <text evidence="1">The sequence shown here is derived from an EMBL/GenBank/DDBJ whole genome shotgun (WGS) entry which is preliminary data.</text>
</comment>
<evidence type="ECO:0000313" key="1">
    <source>
        <dbReference type="EMBL" id="MFC5720563.1"/>
    </source>
</evidence>
<name>A0ABW0YYS5_9ACTN</name>
<keyword evidence="2" id="KW-1185">Reference proteome</keyword>
<protein>
    <recommendedName>
        <fullName evidence="3">DNA primase/polymerase bifunctional N-terminal domain-containing protein</fullName>
    </recommendedName>
</protein>
<dbReference type="RefSeq" id="WP_390315714.1">
    <property type="nucleotide sequence ID" value="NZ_JBHSPB010000005.1"/>
</dbReference>
<dbReference type="Proteomes" id="UP001596083">
    <property type="component" value="Unassembled WGS sequence"/>
</dbReference>
<proteinExistence type="predicted"/>
<organism evidence="1 2">
    <name type="scientific">Streptomyces gamaensis</name>
    <dbReference type="NCBI Taxonomy" id="1763542"/>
    <lineage>
        <taxon>Bacteria</taxon>
        <taxon>Bacillati</taxon>
        <taxon>Actinomycetota</taxon>
        <taxon>Actinomycetes</taxon>
        <taxon>Kitasatosporales</taxon>
        <taxon>Streptomycetaceae</taxon>
        <taxon>Streptomyces</taxon>
    </lineage>
</organism>
<sequence length="168" mass="18318">MGHTRAGGEGAGEQDKRLRTLAVWLASAAQQPQAVFECWRRGACASLTVGTSWDAVRVEFAFACRALGILKEQRCHIGPHLVGGVDRSIWVLLPLGTAHRLTGLERVAVQETGQQLLAPAPYAYSGDRVWLLPGVRDHDGELSKRLTSTDDLRKALGIALQQRSRVGR</sequence>